<feature type="DNA-binding region" description="H-T-H motif" evidence="3">
    <location>
        <begin position="21"/>
        <end position="40"/>
    </location>
</feature>
<dbReference type="InterPro" id="IPR004408">
    <property type="entry name" value="Biotin_CoA_COase_ligase"/>
</dbReference>
<proteinExistence type="inferred from homology"/>
<organism evidence="5 6">
    <name type="scientific">Candidatus Scatomonas pullistercoris</name>
    <dbReference type="NCBI Taxonomy" id="2840920"/>
    <lineage>
        <taxon>Bacteria</taxon>
        <taxon>Bacillati</taxon>
        <taxon>Bacillota</taxon>
        <taxon>Clostridia</taxon>
        <taxon>Lachnospirales</taxon>
        <taxon>Lachnospiraceae</taxon>
        <taxon>Lachnospiraceae incertae sedis</taxon>
        <taxon>Candidatus Scatomonas</taxon>
    </lineage>
</organism>
<dbReference type="Pfam" id="PF03099">
    <property type="entry name" value="BPL_LplA_LipB"/>
    <property type="match status" value="1"/>
</dbReference>
<accession>A0A9D1TB55</accession>
<comment type="similarity">
    <text evidence="3">Belongs to the biotin--protein ligase family.</text>
</comment>
<keyword evidence="2 3" id="KW-0092">Biotin</keyword>
<dbReference type="InterPro" id="IPR045864">
    <property type="entry name" value="aa-tRNA-synth_II/BPL/LPL"/>
</dbReference>
<evidence type="ECO:0000259" key="4">
    <source>
        <dbReference type="PROSITE" id="PS51733"/>
    </source>
</evidence>
<reference evidence="5" key="1">
    <citation type="submission" date="2020-10" db="EMBL/GenBank/DDBJ databases">
        <authorList>
            <person name="Gilroy R."/>
        </authorList>
    </citation>
    <scope>NUCLEOTIDE SEQUENCE</scope>
    <source>
        <strain evidence="5">CHK188-20938</strain>
    </source>
</reference>
<dbReference type="HAMAP" id="MF_00978">
    <property type="entry name" value="Bifunct_BirA"/>
    <property type="match status" value="1"/>
</dbReference>
<evidence type="ECO:0000256" key="1">
    <source>
        <dbReference type="ARBA" id="ARBA00022598"/>
    </source>
</evidence>
<gene>
    <name evidence="3" type="primary">birA</name>
    <name evidence="5" type="ORF">IAB71_11020</name>
</gene>
<dbReference type="Gene3D" id="1.10.10.10">
    <property type="entry name" value="Winged helix-like DNA-binding domain superfamily/Winged helix DNA-binding domain"/>
    <property type="match status" value="1"/>
</dbReference>
<keyword evidence="1 3" id="KW-0436">Ligase</keyword>
<evidence type="ECO:0000256" key="3">
    <source>
        <dbReference type="HAMAP-Rule" id="MF_00978"/>
    </source>
</evidence>
<dbReference type="NCBIfam" id="TIGR00121">
    <property type="entry name" value="birA_ligase"/>
    <property type="match status" value="1"/>
</dbReference>
<dbReference type="Pfam" id="PF02237">
    <property type="entry name" value="BPL_C"/>
    <property type="match status" value="1"/>
</dbReference>
<dbReference type="PANTHER" id="PTHR12835">
    <property type="entry name" value="BIOTIN PROTEIN LIGASE"/>
    <property type="match status" value="1"/>
</dbReference>
<keyword evidence="3" id="KW-0804">Transcription</keyword>
<dbReference type="CDD" id="cd16442">
    <property type="entry name" value="BPL"/>
    <property type="match status" value="1"/>
</dbReference>
<evidence type="ECO:0000313" key="6">
    <source>
        <dbReference type="Proteomes" id="UP000824169"/>
    </source>
</evidence>
<dbReference type="InterPro" id="IPR036388">
    <property type="entry name" value="WH-like_DNA-bd_sf"/>
</dbReference>
<feature type="binding site" evidence="3">
    <location>
        <begin position="92"/>
        <end position="94"/>
    </location>
    <ligand>
        <name>biotin</name>
        <dbReference type="ChEBI" id="CHEBI:57586"/>
    </ligand>
</feature>
<dbReference type="InterPro" id="IPR030855">
    <property type="entry name" value="Bifunct_BirA"/>
</dbReference>
<keyword evidence="3" id="KW-0067">ATP-binding</keyword>
<keyword evidence="3" id="KW-0238">DNA-binding</keyword>
<dbReference type="GO" id="GO:0003677">
    <property type="term" value="F:DNA binding"/>
    <property type="evidence" value="ECO:0007669"/>
    <property type="project" value="UniProtKB-UniRule"/>
</dbReference>
<dbReference type="GO" id="GO:0005737">
    <property type="term" value="C:cytoplasm"/>
    <property type="evidence" value="ECO:0007669"/>
    <property type="project" value="TreeGrafter"/>
</dbReference>
<sequence length="331" mass="36196">MKTKEKLLTFFEQHRGFYFSGEELAGQLSVSRTAVWKAVNRLREDGYQIDAVQNRGYCLAPDTDILSVQGIRKHLDSACFFPDLQILSLVDSTNSRLREAAAAGAPEGTAILAACQSAGRGRSGRRFYSPDHTGVYMSLLLRPEHASPGEAVRFTTMAAVAACEAIEEISGQTAGIKWVNDIYMDGRKVSGILTEASLEVESGLLDYAVLGIGFNLYPPENGFPEELSSVAGAILPASGSDGKNRLAAGFLNHFMARYRSRKSSDYAADYRRRSLVIGQDILVLTAEGSQKARALDVDEDCRLLVRFENGKTEYLSSGEIRVRIPEKGVSH</sequence>
<dbReference type="PROSITE" id="PS51733">
    <property type="entry name" value="BPL_LPL_CATALYTIC"/>
    <property type="match status" value="1"/>
</dbReference>
<keyword evidence="3" id="KW-0547">Nucleotide-binding</keyword>
<dbReference type="InterPro" id="IPR013196">
    <property type="entry name" value="HTH_11"/>
</dbReference>
<comment type="caution">
    <text evidence="5">The sequence shown here is derived from an EMBL/GenBank/DDBJ whole genome shotgun (WGS) entry which is preliminary data.</text>
</comment>
<dbReference type="Pfam" id="PF08279">
    <property type="entry name" value="HTH_11"/>
    <property type="match status" value="1"/>
</dbReference>
<dbReference type="GO" id="GO:0009249">
    <property type="term" value="P:protein lipoylation"/>
    <property type="evidence" value="ECO:0007669"/>
    <property type="project" value="UniProtKB-ARBA"/>
</dbReference>
<reference evidence="5" key="2">
    <citation type="journal article" date="2021" name="PeerJ">
        <title>Extensive microbial diversity within the chicken gut microbiome revealed by metagenomics and culture.</title>
        <authorList>
            <person name="Gilroy R."/>
            <person name="Ravi A."/>
            <person name="Getino M."/>
            <person name="Pursley I."/>
            <person name="Horton D.L."/>
            <person name="Alikhan N.F."/>
            <person name="Baker D."/>
            <person name="Gharbi K."/>
            <person name="Hall N."/>
            <person name="Watson M."/>
            <person name="Adriaenssens E.M."/>
            <person name="Foster-Nyarko E."/>
            <person name="Jarju S."/>
            <person name="Secka A."/>
            <person name="Antonio M."/>
            <person name="Oren A."/>
            <person name="Chaudhuri R.R."/>
            <person name="La Ragione R."/>
            <person name="Hildebrand F."/>
            <person name="Pallen M.J."/>
        </authorList>
    </citation>
    <scope>NUCLEOTIDE SEQUENCE</scope>
    <source>
        <strain evidence="5">CHK188-20938</strain>
    </source>
</reference>
<name>A0A9D1TB55_9FIRM</name>
<dbReference type="Gene3D" id="2.30.30.100">
    <property type="match status" value="1"/>
</dbReference>
<dbReference type="Gene3D" id="3.30.930.10">
    <property type="entry name" value="Bira Bifunctional Protein, Domain 2"/>
    <property type="match status" value="1"/>
</dbReference>
<feature type="domain" description="BPL/LPL catalytic" evidence="4">
    <location>
        <begin position="70"/>
        <end position="266"/>
    </location>
</feature>
<keyword evidence="3" id="KW-0805">Transcription regulation</keyword>
<evidence type="ECO:0000256" key="2">
    <source>
        <dbReference type="ARBA" id="ARBA00023267"/>
    </source>
</evidence>
<dbReference type="EC" id="6.3.4.15" evidence="3"/>
<dbReference type="GO" id="GO:0006355">
    <property type="term" value="P:regulation of DNA-templated transcription"/>
    <property type="evidence" value="ECO:0007669"/>
    <property type="project" value="UniProtKB-UniRule"/>
</dbReference>
<comment type="function">
    <text evidence="3">Acts both as a biotin--[acetyl-CoA-carboxylase] ligase and a repressor.</text>
</comment>
<feature type="binding site" evidence="3">
    <location>
        <begin position="120"/>
        <end position="122"/>
    </location>
    <ligand>
        <name>biotin</name>
        <dbReference type="ChEBI" id="CHEBI:57586"/>
    </ligand>
</feature>
<dbReference type="InterPro" id="IPR004143">
    <property type="entry name" value="BPL_LPL_catalytic"/>
</dbReference>
<dbReference type="GO" id="GO:0005524">
    <property type="term" value="F:ATP binding"/>
    <property type="evidence" value="ECO:0007669"/>
    <property type="project" value="UniProtKB-UniRule"/>
</dbReference>
<dbReference type="GO" id="GO:0016740">
    <property type="term" value="F:transferase activity"/>
    <property type="evidence" value="ECO:0007669"/>
    <property type="project" value="UniProtKB-ARBA"/>
</dbReference>
<dbReference type="InterPro" id="IPR036390">
    <property type="entry name" value="WH_DNA-bd_sf"/>
</dbReference>
<evidence type="ECO:0000313" key="5">
    <source>
        <dbReference type="EMBL" id="HIV26291.1"/>
    </source>
</evidence>
<comment type="catalytic activity">
    <reaction evidence="3">
        <text>biotin + L-lysyl-[protein] + ATP = N(6)-biotinyl-L-lysyl-[protein] + AMP + diphosphate + H(+)</text>
        <dbReference type="Rhea" id="RHEA:11756"/>
        <dbReference type="Rhea" id="RHEA-COMP:9752"/>
        <dbReference type="Rhea" id="RHEA-COMP:10505"/>
        <dbReference type="ChEBI" id="CHEBI:15378"/>
        <dbReference type="ChEBI" id="CHEBI:29969"/>
        <dbReference type="ChEBI" id="CHEBI:30616"/>
        <dbReference type="ChEBI" id="CHEBI:33019"/>
        <dbReference type="ChEBI" id="CHEBI:57586"/>
        <dbReference type="ChEBI" id="CHEBI:83144"/>
        <dbReference type="ChEBI" id="CHEBI:456215"/>
        <dbReference type="EC" id="6.3.4.15"/>
    </reaction>
</comment>
<dbReference type="InterPro" id="IPR003142">
    <property type="entry name" value="BPL_C"/>
</dbReference>
<keyword evidence="3" id="KW-0678">Repressor</keyword>
<dbReference type="SUPFAM" id="SSF46785">
    <property type="entry name" value="Winged helix' DNA-binding domain"/>
    <property type="match status" value="1"/>
</dbReference>
<dbReference type="AlphaFoldDB" id="A0A9D1TB55"/>
<feature type="binding site" evidence="3">
    <location>
        <position position="188"/>
    </location>
    <ligand>
        <name>biotin</name>
        <dbReference type="ChEBI" id="CHEBI:57586"/>
    </ligand>
</feature>
<dbReference type="GO" id="GO:0004077">
    <property type="term" value="F:biotin--[biotin carboxyl-carrier protein] ligase activity"/>
    <property type="evidence" value="ECO:0007669"/>
    <property type="project" value="UniProtKB-UniRule"/>
</dbReference>
<dbReference type="Proteomes" id="UP000824169">
    <property type="component" value="Unassembled WGS sequence"/>
</dbReference>
<dbReference type="PANTHER" id="PTHR12835:SF5">
    <property type="entry name" value="BIOTIN--PROTEIN LIGASE"/>
    <property type="match status" value="1"/>
</dbReference>
<feature type="binding site" evidence="3">
    <location>
        <position position="116"/>
    </location>
    <ligand>
        <name>biotin</name>
        <dbReference type="ChEBI" id="CHEBI:57586"/>
    </ligand>
</feature>
<dbReference type="SUPFAM" id="SSF55681">
    <property type="entry name" value="Class II aaRS and biotin synthetases"/>
    <property type="match status" value="1"/>
</dbReference>
<dbReference type="EMBL" id="DVOO01000033">
    <property type="protein sequence ID" value="HIV26291.1"/>
    <property type="molecule type" value="Genomic_DNA"/>
</dbReference>
<protein>
    <recommendedName>
        <fullName evidence="3">Bifunctional ligase/repressor BirA</fullName>
    </recommendedName>
    <alternativeName>
        <fullName evidence="3">Biotin--[acetyl-CoA-carboxylase] ligase</fullName>
        <ecNumber evidence="3">6.3.4.15</ecNumber>
    </alternativeName>
    <alternativeName>
        <fullName evidence="3">Biotin--protein ligase</fullName>
    </alternativeName>
    <alternativeName>
        <fullName evidence="3">Biotin-[acetyl-CoA carboxylase] synthetase</fullName>
    </alternativeName>
</protein>